<dbReference type="PROSITE" id="PS51186">
    <property type="entry name" value="GNAT"/>
    <property type="match status" value="1"/>
</dbReference>
<comment type="caution">
    <text evidence="4">The sequence shown here is derived from an EMBL/GenBank/DDBJ whole genome shotgun (WGS) entry which is preliminary data.</text>
</comment>
<gene>
    <name evidence="4" type="ORF">NKI36_19360</name>
</gene>
<dbReference type="InterPro" id="IPR050832">
    <property type="entry name" value="Bact_Acetyltransf"/>
</dbReference>
<keyword evidence="2" id="KW-0012">Acyltransferase</keyword>
<organism evidence="4 5">
    <name type="scientific">Mesorhizobium caraganae</name>
    <dbReference type="NCBI Taxonomy" id="483206"/>
    <lineage>
        <taxon>Bacteria</taxon>
        <taxon>Pseudomonadati</taxon>
        <taxon>Pseudomonadota</taxon>
        <taxon>Alphaproteobacteria</taxon>
        <taxon>Hyphomicrobiales</taxon>
        <taxon>Phyllobacteriaceae</taxon>
        <taxon>Mesorhizobium</taxon>
    </lineage>
</organism>
<dbReference type="PANTHER" id="PTHR43877">
    <property type="entry name" value="AMINOALKYLPHOSPHONATE N-ACETYLTRANSFERASE-RELATED-RELATED"/>
    <property type="match status" value="1"/>
</dbReference>
<dbReference type="InterPro" id="IPR000182">
    <property type="entry name" value="GNAT_dom"/>
</dbReference>
<evidence type="ECO:0000259" key="3">
    <source>
        <dbReference type="PROSITE" id="PS51186"/>
    </source>
</evidence>
<keyword evidence="5" id="KW-1185">Reference proteome</keyword>
<evidence type="ECO:0000313" key="5">
    <source>
        <dbReference type="Proteomes" id="UP001433071"/>
    </source>
</evidence>
<reference evidence="4 5" key="1">
    <citation type="journal article" date="2024" name="Proc. Natl. Acad. Sci. U.S.A.">
        <title>The evolutionary genomics of adaptation to stress in wild rhizobium bacteria.</title>
        <authorList>
            <person name="Kehlet-Delgado H."/>
            <person name="Montoya A.P."/>
            <person name="Jensen K.T."/>
            <person name="Wendlandt C.E."/>
            <person name="Dexheimer C."/>
            <person name="Roberts M."/>
            <person name="Torres Martinez L."/>
            <person name="Friesen M.L."/>
            <person name="Griffitts J.S."/>
            <person name="Porter S.S."/>
        </authorList>
    </citation>
    <scope>NUCLEOTIDE SEQUENCE [LARGE SCALE GENOMIC DNA]</scope>
    <source>
        <strain evidence="4 5">M0641</strain>
    </source>
</reference>
<dbReference type="Pfam" id="PF00583">
    <property type="entry name" value="Acetyltransf_1"/>
    <property type="match status" value="1"/>
</dbReference>
<keyword evidence="1" id="KW-0808">Transferase</keyword>
<dbReference type="Proteomes" id="UP001433071">
    <property type="component" value="Unassembled WGS sequence"/>
</dbReference>
<dbReference type="SUPFAM" id="SSF55729">
    <property type="entry name" value="Acyl-CoA N-acyltransferases (Nat)"/>
    <property type="match status" value="1"/>
</dbReference>
<dbReference type="Gene3D" id="3.40.630.30">
    <property type="match status" value="1"/>
</dbReference>
<name>A0ABV1Z2E6_9HYPH</name>
<sequence length="162" mass="17711">MAERDVGAVARLRLAAFFAGSGRTLAEDATGLRELLASDGFEAAFVARDQGLPIGSCLLVRSEIDPAHDLTPWLAGLIVDQDHRGRGIGTALVRAVEAHAASAGVGRLYLYTWHARRFYEALNWVEVQNLRAGWRTDGSDVARAIKCPRDNPAQTSRSARWR</sequence>
<evidence type="ECO:0000256" key="2">
    <source>
        <dbReference type="ARBA" id="ARBA00023315"/>
    </source>
</evidence>
<protein>
    <submittedName>
        <fullName evidence="4">GNAT family N-acetyltransferase</fullName>
    </submittedName>
</protein>
<dbReference type="CDD" id="cd04301">
    <property type="entry name" value="NAT_SF"/>
    <property type="match status" value="1"/>
</dbReference>
<proteinExistence type="predicted"/>
<dbReference type="EMBL" id="JAMYQB010000016">
    <property type="protein sequence ID" value="MER9406190.1"/>
    <property type="molecule type" value="Genomic_DNA"/>
</dbReference>
<evidence type="ECO:0000313" key="4">
    <source>
        <dbReference type="EMBL" id="MER9406190.1"/>
    </source>
</evidence>
<accession>A0ABV1Z2E6</accession>
<evidence type="ECO:0000256" key="1">
    <source>
        <dbReference type="ARBA" id="ARBA00022679"/>
    </source>
</evidence>
<feature type="domain" description="N-acetyltransferase" evidence="3">
    <location>
        <begin position="1"/>
        <end position="162"/>
    </location>
</feature>
<dbReference type="InterPro" id="IPR016181">
    <property type="entry name" value="Acyl_CoA_acyltransferase"/>
</dbReference>